<evidence type="ECO:0000313" key="2">
    <source>
        <dbReference type="Proteomes" id="UP000288805"/>
    </source>
</evidence>
<dbReference type="AlphaFoldDB" id="A0A438IIF7"/>
<dbReference type="Gene3D" id="2.40.70.10">
    <property type="entry name" value="Acid Proteases"/>
    <property type="match status" value="1"/>
</dbReference>
<dbReference type="EMBL" id="QGNW01000107">
    <property type="protein sequence ID" value="RVW96496.1"/>
    <property type="molecule type" value="Genomic_DNA"/>
</dbReference>
<evidence type="ECO:0000313" key="1">
    <source>
        <dbReference type="EMBL" id="RVW96496.1"/>
    </source>
</evidence>
<sequence>MNPEWLRTNIFHTRMEHNGQTLNVIIDNGSGMNVIFETAVECLGLKIKNHPIPYRIGWVNEANLVLVKQQCLVKFSLGKKYMDEAWCDVIPMTVYHMLLGRLWLYDQMVFYDGYAKTYSFTFKGKKFVLDPLQILKFKARKNVVPVLTMRQFSRVLHEGDMLLMVIKREVKQVDSNIPAEFKAMLEEF</sequence>
<accession>A0A438IIF7</accession>
<dbReference type="OrthoDB" id="1934635at2759"/>
<name>A0A438IIF7_VITVI</name>
<dbReference type="SUPFAM" id="SSF50630">
    <property type="entry name" value="Acid proteases"/>
    <property type="match status" value="1"/>
</dbReference>
<protein>
    <submittedName>
        <fullName evidence="1">Uncharacterized protein</fullName>
    </submittedName>
</protein>
<proteinExistence type="predicted"/>
<dbReference type="Pfam" id="PF13650">
    <property type="entry name" value="Asp_protease_2"/>
    <property type="match status" value="1"/>
</dbReference>
<gene>
    <name evidence="1" type="ORF">CK203_029747</name>
</gene>
<dbReference type="PANTHER" id="PTHR35046">
    <property type="entry name" value="ZINC KNUCKLE (CCHC-TYPE) FAMILY PROTEIN"/>
    <property type="match status" value="1"/>
</dbReference>
<comment type="caution">
    <text evidence="1">The sequence shown here is derived from an EMBL/GenBank/DDBJ whole genome shotgun (WGS) entry which is preliminary data.</text>
</comment>
<dbReference type="InterPro" id="IPR021109">
    <property type="entry name" value="Peptidase_aspartic_dom_sf"/>
</dbReference>
<organism evidence="1 2">
    <name type="scientific">Vitis vinifera</name>
    <name type="common">Grape</name>
    <dbReference type="NCBI Taxonomy" id="29760"/>
    <lineage>
        <taxon>Eukaryota</taxon>
        <taxon>Viridiplantae</taxon>
        <taxon>Streptophyta</taxon>
        <taxon>Embryophyta</taxon>
        <taxon>Tracheophyta</taxon>
        <taxon>Spermatophyta</taxon>
        <taxon>Magnoliopsida</taxon>
        <taxon>eudicotyledons</taxon>
        <taxon>Gunneridae</taxon>
        <taxon>Pentapetalae</taxon>
        <taxon>rosids</taxon>
        <taxon>Vitales</taxon>
        <taxon>Vitaceae</taxon>
        <taxon>Viteae</taxon>
        <taxon>Vitis</taxon>
    </lineage>
</organism>
<reference evidence="1 2" key="1">
    <citation type="journal article" date="2018" name="PLoS Genet.">
        <title>Population sequencing reveals clonal diversity and ancestral inbreeding in the grapevine cultivar Chardonnay.</title>
        <authorList>
            <person name="Roach M.J."/>
            <person name="Johnson D.L."/>
            <person name="Bohlmann J."/>
            <person name="van Vuuren H.J."/>
            <person name="Jones S.J."/>
            <person name="Pretorius I.S."/>
            <person name="Schmidt S.A."/>
            <person name="Borneman A.R."/>
        </authorList>
    </citation>
    <scope>NUCLEOTIDE SEQUENCE [LARGE SCALE GENOMIC DNA]</scope>
    <source>
        <strain evidence="2">cv. Chardonnay</strain>
        <tissue evidence="1">Leaf</tissue>
    </source>
</reference>
<dbReference type="PANTHER" id="PTHR35046:SF21">
    <property type="entry name" value="RETROTRANSPOSON GAG DOMAIN-CONTAINING PROTEIN-RELATED"/>
    <property type="match status" value="1"/>
</dbReference>
<dbReference type="CDD" id="cd00303">
    <property type="entry name" value="retropepsin_like"/>
    <property type="match status" value="1"/>
</dbReference>
<dbReference type="Proteomes" id="UP000288805">
    <property type="component" value="Unassembled WGS sequence"/>
</dbReference>